<dbReference type="Proteomes" id="UP000887540">
    <property type="component" value="Unplaced"/>
</dbReference>
<dbReference type="SUPFAM" id="SSF53927">
    <property type="entry name" value="Cytidine deaminase-like"/>
    <property type="match status" value="1"/>
</dbReference>
<dbReference type="InterPro" id="IPR050202">
    <property type="entry name" value="Cyt/Deoxycyt_deaminase"/>
</dbReference>
<dbReference type="GO" id="GO:0042802">
    <property type="term" value="F:identical protein binding"/>
    <property type="evidence" value="ECO:0007669"/>
    <property type="project" value="UniProtKB-ARBA"/>
</dbReference>
<evidence type="ECO:0000256" key="12">
    <source>
        <dbReference type="PIRSR" id="PIRSR606262-3"/>
    </source>
</evidence>
<comment type="catalytic activity">
    <reaction evidence="13">
        <text>2'-deoxycytidine + H2O + H(+) = 2'-deoxyuridine + NH4(+)</text>
        <dbReference type="Rhea" id="RHEA:13433"/>
        <dbReference type="ChEBI" id="CHEBI:15377"/>
        <dbReference type="ChEBI" id="CHEBI:15378"/>
        <dbReference type="ChEBI" id="CHEBI:15698"/>
        <dbReference type="ChEBI" id="CHEBI:16450"/>
        <dbReference type="ChEBI" id="CHEBI:28938"/>
        <dbReference type="EC" id="3.5.4.5"/>
    </reaction>
</comment>
<keyword evidence="6 13" id="KW-0378">Hydrolase</keyword>
<protein>
    <recommendedName>
        <fullName evidence="4 13">Cytidine deaminase</fullName>
        <ecNumber evidence="4 13">3.5.4.5</ecNumber>
    </recommendedName>
    <alternativeName>
        <fullName evidence="8 13">Cytidine aminohydrolase</fullName>
    </alternativeName>
</protein>
<proteinExistence type="inferred from homology"/>
<comment type="similarity">
    <text evidence="3 13">Belongs to the cytidine and deoxycytidylate deaminase family.</text>
</comment>
<evidence type="ECO:0000256" key="8">
    <source>
        <dbReference type="ARBA" id="ARBA00032005"/>
    </source>
</evidence>
<dbReference type="GO" id="GO:0005829">
    <property type="term" value="C:cytosol"/>
    <property type="evidence" value="ECO:0007669"/>
    <property type="project" value="TreeGrafter"/>
</dbReference>
<comment type="catalytic activity">
    <reaction evidence="9 13">
        <text>cytidine + H2O + H(+) = uridine + NH4(+)</text>
        <dbReference type="Rhea" id="RHEA:16069"/>
        <dbReference type="ChEBI" id="CHEBI:15377"/>
        <dbReference type="ChEBI" id="CHEBI:15378"/>
        <dbReference type="ChEBI" id="CHEBI:16704"/>
        <dbReference type="ChEBI" id="CHEBI:17562"/>
        <dbReference type="ChEBI" id="CHEBI:28938"/>
        <dbReference type="EC" id="3.5.4.5"/>
    </reaction>
</comment>
<evidence type="ECO:0000256" key="2">
    <source>
        <dbReference type="ARBA" id="ARBA00003949"/>
    </source>
</evidence>
<dbReference type="InterPro" id="IPR016192">
    <property type="entry name" value="APOBEC/CMP_deaminase_Zn-bd"/>
</dbReference>
<keyword evidence="15" id="KW-1185">Reference proteome</keyword>
<sequence length="149" mass="16284">MVEVTNEQLLEQARIAWSRAYAKYSKYKVGAAILTKDGKIILGCNIENASYGGTICAERSAICSAISQGYRDFEAIAVVVDAGHVASPCGICRQFLVEFGNYKVILGTVKTNDVNVTSTYDLLPYAFTPKNLEEFDHVNGHNTTHIESA</sequence>
<dbReference type="InterPro" id="IPR006262">
    <property type="entry name" value="Cyt_deam_tetra"/>
</dbReference>
<evidence type="ECO:0000256" key="9">
    <source>
        <dbReference type="ARBA" id="ARBA00049558"/>
    </source>
</evidence>
<dbReference type="GO" id="GO:0008270">
    <property type="term" value="F:zinc ion binding"/>
    <property type="evidence" value="ECO:0007669"/>
    <property type="project" value="UniProtKB-UniRule"/>
</dbReference>
<name>A0A914CDA6_9BILA</name>
<evidence type="ECO:0000256" key="6">
    <source>
        <dbReference type="ARBA" id="ARBA00022801"/>
    </source>
</evidence>
<evidence type="ECO:0000259" key="14">
    <source>
        <dbReference type="PROSITE" id="PS51747"/>
    </source>
</evidence>
<feature type="active site" description="Proton donor" evidence="10">
    <location>
        <position position="58"/>
    </location>
</feature>
<dbReference type="GO" id="GO:0055086">
    <property type="term" value="P:nucleobase-containing small molecule metabolic process"/>
    <property type="evidence" value="ECO:0007669"/>
    <property type="project" value="UniProtKB-ARBA"/>
</dbReference>
<evidence type="ECO:0000256" key="5">
    <source>
        <dbReference type="ARBA" id="ARBA00022723"/>
    </source>
</evidence>
<dbReference type="NCBIfam" id="TIGR01354">
    <property type="entry name" value="cyt_deam_tetra"/>
    <property type="match status" value="1"/>
</dbReference>
<comment type="function">
    <text evidence="2 13">This enzyme scavenges exogenous and endogenous cytidine and 2'-deoxycytidine for UMP synthesis.</text>
</comment>
<evidence type="ECO:0000256" key="11">
    <source>
        <dbReference type="PIRSR" id="PIRSR606262-2"/>
    </source>
</evidence>
<organism evidence="15 16">
    <name type="scientific">Acrobeloides nanus</name>
    <dbReference type="NCBI Taxonomy" id="290746"/>
    <lineage>
        <taxon>Eukaryota</taxon>
        <taxon>Metazoa</taxon>
        <taxon>Ecdysozoa</taxon>
        <taxon>Nematoda</taxon>
        <taxon>Chromadorea</taxon>
        <taxon>Rhabditida</taxon>
        <taxon>Tylenchina</taxon>
        <taxon>Cephalobomorpha</taxon>
        <taxon>Cephaloboidea</taxon>
        <taxon>Cephalobidae</taxon>
        <taxon>Acrobeloides</taxon>
    </lineage>
</organism>
<dbReference type="GO" id="GO:0004126">
    <property type="term" value="F:cytidine deaminase activity"/>
    <property type="evidence" value="ECO:0007669"/>
    <property type="project" value="UniProtKB-UniRule"/>
</dbReference>
<accession>A0A914CDA6</accession>
<feature type="binding site" evidence="12">
    <location>
        <position position="56"/>
    </location>
    <ligand>
        <name>Zn(2+)</name>
        <dbReference type="ChEBI" id="CHEBI:29105"/>
        <note>catalytic</note>
    </ligand>
</feature>
<evidence type="ECO:0000313" key="15">
    <source>
        <dbReference type="Proteomes" id="UP000887540"/>
    </source>
</evidence>
<dbReference type="Pfam" id="PF00383">
    <property type="entry name" value="dCMP_cyt_deam_1"/>
    <property type="match status" value="1"/>
</dbReference>
<evidence type="ECO:0000313" key="16">
    <source>
        <dbReference type="WBParaSite" id="ACRNAN_Path_92.g339.t1"/>
    </source>
</evidence>
<evidence type="ECO:0000256" key="1">
    <source>
        <dbReference type="ARBA" id="ARBA00001947"/>
    </source>
</evidence>
<dbReference type="InterPro" id="IPR002125">
    <property type="entry name" value="CMP_dCMP_dom"/>
</dbReference>
<dbReference type="GO" id="GO:0072527">
    <property type="term" value="P:pyrimidine-containing compound metabolic process"/>
    <property type="evidence" value="ECO:0007669"/>
    <property type="project" value="UniProtKB-ARBA"/>
</dbReference>
<dbReference type="PANTHER" id="PTHR11644:SF2">
    <property type="entry name" value="CYTIDINE DEAMINASE"/>
    <property type="match status" value="1"/>
</dbReference>
<dbReference type="PROSITE" id="PS00903">
    <property type="entry name" value="CYT_DCMP_DEAMINASES_1"/>
    <property type="match status" value="1"/>
</dbReference>
<feature type="domain" description="CMP/dCMP-type deaminase" evidence="14">
    <location>
        <begin position="4"/>
        <end position="130"/>
    </location>
</feature>
<dbReference type="Gene3D" id="3.40.140.10">
    <property type="entry name" value="Cytidine Deaminase, domain 2"/>
    <property type="match status" value="1"/>
</dbReference>
<feature type="binding site" evidence="11">
    <location>
        <begin position="45"/>
        <end position="51"/>
    </location>
    <ligand>
        <name>substrate</name>
    </ligand>
</feature>
<evidence type="ECO:0000256" key="3">
    <source>
        <dbReference type="ARBA" id="ARBA00006576"/>
    </source>
</evidence>
<dbReference type="FunFam" id="3.40.140.10:FF:000008">
    <property type="entry name" value="Cytidine deaminase"/>
    <property type="match status" value="1"/>
</dbReference>
<dbReference type="NCBIfam" id="NF004064">
    <property type="entry name" value="PRK05578.1"/>
    <property type="match status" value="1"/>
</dbReference>
<evidence type="ECO:0000256" key="7">
    <source>
        <dbReference type="ARBA" id="ARBA00022833"/>
    </source>
</evidence>
<dbReference type="WBParaSite" id="ACRNAN_Path_92.g339.t1">
    <property type="protein sequence ID" value="ACRNAN_Path_92.g339.t1"/>
    <property type="gene ID" value="ACRNAN_Path_92.g339"/>
</dbReference>
<dbReference type="PROSITE" id="PS51747">
    <property type="entry name" value="CYT_DCMP_DEAMINASES_2"/>
    <property type="match status" value="1"/>
</dbReference>
<keyword evidence="5 12" id="KW-0479">Metal-binding</keyword>
<dbReference type="InterPro" id="IPR016193">
    <property type="entry name" value="Cytidine_deaminase-like"/>
</dbReference>
<evidence type="ECO:0000256" key="4">
    <source>
        <dbReference type="ARBA" id="ARBA00012783"/>
    </source>
</evidence>
<dbReference type="PANTHER" id="PTHR11644">
    <property type="entry name" value="CYTIDINE DEAMINASE"/>
    <property type="match status" value="1"/>
</dbReference>
<evidence type="ECO:0000256" key="13">
    <source>
        <dbReference type="RuleBase" id="RU364006"/>
    </source>
</evidence>
<dbReference type="EC" id="3.5.4.5" evidence="4 13"/>
<reference evidence="16" key="1">
    <citation type="submission" date="2022-11" db="UniProtKB">
        <authorList>
            <consortium name="WormBaseParasite"/>
        </authorList>
    </citation>
    <scope>IDENTIFICATION</scope>
</reference>
<feature type="binding site" evidence="12">
    <location>
        <position position="89"/>
    </location>
    <ligand>
        <name>Zn(2+)</name>
        <dbReference type="ChEBI" id="CHEBI:29105"/>
        <note>catalytic</note>
    </ligand>
</feature>
<evidence type="ECO:0000256" key="10">
    <source>
        <dbReference type="PIRSR" id="PIRSR606262-1"/>
    </source>
</evidence>
<keyword evidence="7 12" id="KW-0862">Zinc</keyword>
<dbReference type="CDD" id="cd01283">
    <property type="entry name" value="cytidine_deaminase"/>
    <property type="match status" value="1"/>
</dbReference>
<feature type="binding site" evidence="12">
    <location>
        <position position="92"/>
    </location>
    <ligand>
        <name>Zn(2+)</name>
        <dbReference type="ChEBI" id="CHEBI:29105"/>
        <note>catalytic</note>
    </ligand>
</feature>
<comment type="cofactor">
    <cofactor evidence="1 12 13">
        <name>Zn(2+)</name>
        <dbReference type="ChEBI" id="CHEBI:29105"/>
    </cofactor>
</comment>
<dbReference type="AlphaFoldDB" id="A0A914CDA6"/>